<keyword evidence="3" id="KW-1185">Reference proteome</keyword>
<dbReference type="RefSeq" id="WP_135084664.1">
    <property type="nucleotide sequence ID" value="NZ_SPDV01000008.1"/>
</dbReference>
<feature type="transmembrane region" description="Helical" evidence="1">
    <location>
        <begin position="22"/>
        <end position="44"/>
    </location>
</feature>
<keyword evidence="1" id="KW-0472">Membrane</keyword>
<reference evidence="2 3" key="1">
    <citation type="submission" date="2019-03" db="EMBL/GenBank/DDBJ databases">
        <title>Genome sequence of Sphingomonas sp. 17J27-24.</title>
        <authorList>
            <person name="Kim M."/>
            <person name="Maeng S."/>
            <person name="Sathiyaraj S."/>
        </authorList>
    </citation>
    <scope>NUCLEOTIDE SEQUENCE [LARGE SCALE GENOMIC DNA]</scope>
    <source>
        <strain evidence="2 3">17J27-24</strain>
    </source>
</reference>
<name>A0A4Y8ZXW4_9SPHN</name>
<dbReference type="AlphaFoldDB" id="A0A4Y8ZXW4"/>
<evidence type="ECO:0000313" key="3">
    <source>
        <dbReference type="Proteomes" id="UP000298213"/>
    </source>
</evidence>
<protein>
    <submittedName>
        <fullName evidence="2">Uncharacterized protein</fullName>
    </submittedName>
</protein>
<dbReference type="EMBL" id="SPDV01000008">
    <property type="protein sequence ID" value="TFI59356.1"/>
    <property type="molecule type" value="Genomic_DNA"/>
</dbReference>
<dbReference type="Proteomes" id="UP000298213">
    <property type="component" value="Unassembled WGS sequence"/>
</dbReference>
<evidence type="ECO:0000313" key="2">
    <source>
        <dbReference type="EMBL" id="TFI59356.1"/>
    </source>
</evidence>
<proteinExistence type="predicted"/>
<sequence>MRDFDLTRRPSPVFDYLVRTRLIWIPVGAGALLLLWGLLVFAGVEGRQAQRLREAAPGFFCGDLLIETHSMGRSWGGRDRASSVLHMPADCRAELARAVRDGTFEQQPCGERSRCWEKVQGNRRYWIEFEPGVISFRYSEW</sequence>
<organism evidence="2 3">
    <name type="scientific">Sphingomonas parva</name>
    <dbReference type="NCBI Taxonomy" id="2555898"/>
    <lineage>
        <taxon>Bacteria</taxon>
        <taxon>Pseudomonadati</taxon>
        <taxon>Pseudomonadota</taxon>
        <taxon>Alphaproteobacteria</taxon>
        <taxon>Sphingomonadales</taxon>
        <taxon>Sphingomonadaceae</taxon>
        <taxon>Sphingomonas</taxon>
    </lineage>
</organism>
<keyword evidence="1" id="KW-0812">Transmembrane</keyword>
<evidence type="ECO:0000256" key="1">
    <source>
        <dbReference type="SAM" id="Phobius"/>
    </source>
</evidence>
<keyword evidence="1" id="KW-1133">Transmembrane helix</keyword>
<comment type="caution">
    <text evidence="2">The sequence shown here is derived from an EMBL/GenBank/DDBJ whole genome shotgun (WGS) entry which is preliminary data.</text>
</comment>
<accession>A0A4Y8ZXW4</accession>
<gene>
    <name evidence="2" type="ORF">E2493_05835</name>
</gene>